<evidence type="ECO:0000313" key="11">
    <source>
        <dbReference type="EMBL" id="ORO91872.1"/>
    </source>
</evidence>
<dbReference type="InterPro" id="IPR001468">
    <property type="entry name" value="Indole-3-GlycerolPSynthase_CS"/>
</dbReference>
<dbReference type="RefSeq" id="WP_084888819.1">
    <property type="nucleotide sequence ID" value="NZ_NCVF01000026.1"/>
</dbReference>
<evidence type="ECO:0000256" key="7">
    <source>
        <dbReference type="ARBA" id="ARBA00023141"/>
    </source>
</evidence>
<dbReference type="InterPro" id="IPR013785">
    <property type="entry name" value="Aldolase_TIM"/>
</dbReference>
<sequence length="255" mass="28767">MSQEFLARILEQKAREVEQMELEEVQPLRQTYRLAEFLKNHQDRLQVIAEVKKASPSLGDINLNVDIVQQAQTYEANGAVMISVLTDEVFFKGHLDYLRGISSQVQIPTLNKDFIIDEKQIIRARNAGATVILLIVAALSEERLKELYDYATELGLEVLVETHNLAELEVAHRLGAQIIGVNNRNLTTFEVDLETSVDLAQHFKKGHYYISESAIFTGQDAERVAPYFNGILVGTALMQAEDVAQRIKELQIDKG</sequence>
<dbReference type="SUPFAM" id="SSF51366">
    <property type="entry name" value="Ribulose-phoshate binding barrel"/>
    <property type="match status" value="1"/>
</dbReference>
<gene>
    <name evidence="9" type="primary">trpC</name>
    <name evidence="11" type="ORF">B7700_10675</name>
</gene>
<dbReference type="GO" id="GO:0004425">
    <property type="term" value="F:indole-3-glycerol-phosphate synthase activity"/>
    <property type="evidence" value="ECO:0007669"/>
    <property type="project" value="UniProtKB-UniRule"/>
</dbReference>
<evidence type="ECO:0000256" key="4">
    <source>
        <dbReference type="ARBA" id="ARBA00022605"/>
    </source>
</evidence>
<dbReference type="UniPathway" id="UPA00035">
    <property type="reaction ID" value="UER00043"/>
</dbReference>
<feature type="domain" description="Indole-3-glycerol phosphate synthase" evidence="10">
    <location>
        <begin position="7"/>
        <end position="250"/>
    </location>
</feature>
<evidence type="ECO:0000256" key="3">
    <source>
        <dbReference type="ARBA" id="ARBA00008737"/>
    </source>
</evidence>
<dbReference type="InterPro" id="IPR011060">
    <property type="entry name" value="RibuloseP-bd_barrel"/>
</dbReference>
<keyword evidence="6 9" id="KW-0822">Tryptophan biosynthesis</keyword>
<evidence type="ECO:0000256" key="6">
    <source>
        <dbReference type="ARBA" id="ARBA00022822"/>
    </source>
</evidence>
<dbReference type="PROSITE" id="PS00614">
    <property type="entry name" value="IGPS"/>
    <property type="match status" value="1"/>
</dbReference>
<dbReference type="GO" id="GO:0004640">
    <property type="term" value="F:phosphoribosylanthranilate isomerase activity"/>
    <property type="evidence" value="ECO:0007669"/>
    <property type="project" value="TreeGrafter"/>
</dbReference>
<dbReference type="HAMAP" id="MF_00134_B">
    <property type="entry name" value="IGPS_B"/>
    <property type="match status" value="1"/>
</dbReference>
<dbReference type="AlphaFoldDB" id="A0A1X1JXB4"/>
<dbReference type="Pfam" id="PF00218">
    <property type="entry name" value="IGPS"/>
    <property type="match status" value="1"/>
</dbReference>
<evidence type="ECO:0000256" key="5">
    <source>
        <dbReference type="ARBA" id="ARBA00022793"/>
    </source>
</evidence>
<dbReference type="GO" id="GO:0000162">
    <property type="term" value="P:L-tryptophan biosynthetic process"/>
    <property type="evidence" value="ECO:0007669"/>
    <property type="project" value="UniProtKB-UniRule"/>
</dbReference>
<dbReference type="Gene3D" id="3.20.20.70">
    <property type="entry name" value="Aldolase class I"/>
    <property type="match status" value="1"/>
</dbReference>
<keyword evidence="8 9" id="KW-0456">Lyase</keyword>
<proteinExistence type="inferred from homology"/>
<dbReference type="NCBIfam" id="NF001371">
    <property type="entry name" value="PRK00278.1-3"/>
    <property type="match status" value="1"/>
</dbReference>
<dbReference type="PANTHER" id="PTHR22854">
    <property type="entry name" value="TRYPTOPHAN BIOSYNTHESIS PROTEIN"/>
    <property type="match status" value="1"/>
</dbReference>
<keyword evidence="5 9" id="KW-0210">Decarboxylase</keyword>
<dbReference type="InterPro" id="IPR045186">
    <property type="entry name" value="Indole-3-glycerol_P_synth"/>
</dbReference>
<evidence type="ECO:0000256" key="9">
    <source>
        <dbReference type="HAMAP-Rule" id="MF_00134"/>
    </source>
</evidence>
<keyword evidence="7 9" id="KW-0057">Aromatic amino acid biosynthesis</keyword>
<comment type="caution">
    <text evidence="11">The sequence shown here is derived from an EMBL/GenBank/DDBJ whole genome shotgun (WGS) entry which is preliminary data.</text>
</comment>
<dbReference type="Proteomes" id="UP000193929">
    <property type="component" value="Unassembled WGS sequence"/>
</dbReference>
<dbReference type="EMBL" id="NCVF01000026">
    <property type="protein sequence ID" value="ORO91872.1"/>
    <property type="molecule type" value="Genomic_DNA"/>
</dbReference>
<dbReference type="InterPro" id="IPR013798">
    <property type="entry name" value="Indole-3-glycerol_P_synth_dom"/>
</dbReference>
<evidence type="ECO:0000256" key="2">
    <source>
        <dbReference type="ARBA" id="ARBA00004696"/>
    </source>
</evidence>
<dbReference type="PANTHER" id="PTHR22854:SF2">
    <property type="entry name" value="INDOLE-3-GLYCEROL-PHOSPHATE SYNTHASE"/>
    <property type="match status" value="1"/>
</dbReference>
<protein>
    <recommendedName>
        <fullName evidence="9">Indole-3-glycerol phosphate synthase</fullName>
        <shortName evidence="9">IGPS</shortName>
        <ecNumber evidence="9">4.1.1.48</ecNumber>
    </recommendedName>
</protein>
<comment type="pathway">
    <text evidence="2 9">Amino-acid biosynthesis; L-tryptophan biosynthesis; L-tryptophan from chorismate: step 4/5.</text>
</comment>
<dbReference type="NCBIfam" id="NF001377">
    <property type="entry name" value="PRK00278.2-4"/>
    <property type="match status" value="1"/>
</dbReference>
<evidence type="ECO:0000259" key="10">
    <source>
        <dbReference type="Pfam" id="PF00218"/>
    </source>
</evidence>
<name>A0A1X1JXB4_STRMT</name>
<evidence type="ECO:0000256" key="1">
    <source>
        <dbReference type="ARBA" id="ARBA00001633"/>
    </source>
</evidence>
<organism evidence="11 12">
    <name type="scientific">Streptococcus mitis</name>
    <dbReference type="NCBI Taxonomy" id="28037"/>
    <lineage>
        <taxon>Bacteria</taxon>
        <taxon>Bacillati</taxon>
        <taxon>Bacillota</taxon>
        <taxon>Bacilli</taxon>
        <taxon>Lactobacillales</taxon>
        <taxon>Streptococcaceae</taxon>
        <taxon>Streptococcus</taxon>
        <taxon>Streptococcus mitis group</taxon>
    </lineage>
</organism>
<comment type="catalytic activity">
    <reaction evidence="1 9">
        <text>1-(2-carboxyphenylamino)-1-deoxy-D-ribulose 5-phosphate + H(+) = (1S,2R)-1-C-(indol-3-yl)glycerol 3-phosphate + CO2 + H2O</text>
        <dbReference type="Rhea" id="RHEA:23476"/>
        <dbReference type="ChEBI" id="CHEBI:15377"/>
        <dbReference type="ChEBI" id="CHEBI:15378"/>
        <dbReference type="ChEBI" id="CHEBI:16526"/>
        <dbReference type="ChEBI" id="CHEBI:58613"/>
        <dbReference type="ChEBI" id="CHEBI:58866"/>
        <dbReference type="EC" id="4.1.1.48"/>
    </reaction>
</comment>
<reference evidence="11 12" key="1">
    <citation type="journal article" date="2016" name="Eur. J. Clin. Microbiol. Infect. Dis.">
        <title>Whole genome sequencing as a tool for phylogenetic analysis of clinical strains of Mitis group streptococci.</title>
        <authorList>
            <person name="Rasmussen L.H."/>
            <person name="Dargis R."/>
            <person name="Hojholt K."/>
            <person name="Christensen J.J."/>
            <person name="Skovgaard O."/>
            <person name="Justesen U.S."/>
            <person name="Rosenvinge F.S."/>
            <person name="Moser C."/>
            <person name="Lukjancenko O."/>
            <person name="Rasmussen S."/>
            <person name="Nielsen X.C."/>
        </authorList>
    </citation>
    <scope>NUCLEOTIDE SEQUENCE [LARGE SCALE GENOMIC DNA]</scope>
    <source>
        <strain evidence="11 12">RH_50275_09</strain>
    </source>
</reference>
<dbReference type="CDD" id="cd00331">
    <property type="entry name" value="IGPS"/>
    <property type="match status" value="1"/>
</dbReference>
<accession>A0A1X1JXB4</accession>
<keyword evidence="4 9" id="KW-0028">Amino-acid biosynthesis</keyword>
<dbReference type="FunFam" id="3.20.20.70:FF:000024">
    <property type="entry name" value="Indole-3-glycerol phosphate synthase"/>
    <property type="match status" value="1"/>
</dbReference>
<comment type="similarity">
    <text evidence="3 9">Belongs to the TrpC family.</text>
</comment>
<dbReference type="EC" id="4.1.1.48" evidence="9"/>
<evidence type="ECO:0000256" key="8">
    <source>
        <dbReference type="ARBA" id="ARBA00023239"/>
    </source>
</evidence>
<evidence type="ECO:0000313" key="12">
    <source>
        <dbReference type="Proteomes" id="UP000193929"/>
    </source>
</evidence>